<reference evidence="2" key="1">
    <citation type="submission" date="2023-03" db="EMBL/GenBank/DDBJ databases">
        <authorList>
            <person name="Cremers G."/>
            <person name="Picone N."/>
        </authorList>
    </citation>
    <scope>NUCLEOTIDE SEQUENCE</scope>
    <source>
        <strain evidence="2">Sample_alias</strain>
    </source>
</reference>
<evidence type="ECO:0000259" key="1">
    <source>
        <dbReference type="Pfam" id="PF12705"/>
    </source>
</evidence>
<name>A0ABM9ICM2_9BACT</name>
<gene>
    <name evidence="2" type="ORF">MFUM_1060</name>
</gene>
<dbReference type="Gene3D" id="3.90.320.10">
    <property type="match status" value="1"/>
</dbReference>
<accession>A0ABM9ICM2</accession>
<keyword evidence="2" id="KW-0269">Exonuclease</keyword>
<dbReference type="RefSeq" id="WP_009058983.1">
    <property type="nucleotide sequence ID" value="NZ_JAHXRZ010000002.1"/>
</dbReference>
<proteinExistence type="predicted"/>
<organism evidence="2 3">
    <name type="scientific">Candidatus Methylacidiphilum fumarolicum</name>
    <dbReference type="NCBI Taxonomy" id="591154"/>
    <lineage>
        <taxon>Bacteria</taxon>
        <taxon>Pseudomonadati</taxon>
        <taxon>Verrucomicrobiota</taxon>
        <taxon>Methylacidiphilae</taxon>
        <taxon>Methylacidiphilales</taxon>
        <taxon>Methylacidiphilaceae</taxon>
        <taxon>Methylacidiphilum (ex Ratnadevi et al. 2023)</taxon>
    </lineage>
</organism>
<keyword evidence="2" id="KW-0347">Helicase</keyword>
<keyword evidence="2" id="KW-0540">Nuclease</keyword>
<dbReference type="SUPFAM" id="SSF52540">
    <property type="entry name" value="P-loop containing nucleoside triphosphate hydrolases"/>
    <property type="match status" value="1"/>
</dbReference>
<evidence type="ECO:0000313" key="3">
    <source>
        <dbReference type="Proteomes" id="UP001161497"/>
    </source>
</evidence>
<dbReference type="InterPro" id="IPR011604">
    <property type="entry name" value="PDDEXK-like_dom_sf"/>
</dbReference>
<dbReference type="InterPro" id="IPR027417">
    <property type="entry name" value="P-loop_NTPase"/>
</dbReference>
<keyword evidence="3" id="KW-1185">Reference proteome</keyword>
<evidence type="ECO:0000313" key="2">
    <source>
        <dbReference type="EMBL" id="CAI9085428.1"/>
    </source>
</evidence>
<keyword evidence="2" id="KW-0547">Nucleotide-binding</keyword>
<dbReference type="GO" id="GO:0004386">
    <property type="term" value="F:helicase activity"/>
    <property type="evidence" value="ECO:0007669"/>
    <property type="project" value="UniProtKB-KW"/>
</dbReference>
<dbReference type="EMBL" id="OX458932">
    <property type="protein sequence ID" value="CAI9085428.1"/>
    <property type="molecule type" value="Genomic_DNA"/>
</dbReference>
<dbReference type="GO" id="GO:0004527">
    <property type="term" value="F:exonuclease activity"/>
    <property type="evidence" value="ECO:0007669"/>
    <property type="project" value="UniProtKB-KW"/>
</dbReference>
<dbReference type="InterPro" id="IPR011335">
    <property type="entry name" value="Restrct_endonuc-II-like"/>
</dbReference>
<dbReference type="Proteomes" id="UP001161497">
    <property type="component" value="Chromosome"/>
</dbReference>
<sequence length="932" mass="107531">MDFECHFLGWQDPFPLLVAEWITSQSSKNSFGFFDLSDSLVIVPTTLSGKMLHRALKMRLGDSFLPPIIITPMSLFEIHPDYQLDHKVEPTPLQKKIFWINALVESIERGSCGQWLKENRDFESLFSFATILSRTQEELAEKSLVLKDLAAFVEDNFFEEIGVLESIYFETMDRLGFIDPFWRKQELLKNPKLPPKIEKVVIAGCLDPHPLALQFLEKLKEPSTVDVLLPVTEKYSHYFDAKGRPLESLWQETVLALPEQFIHLYADETAMVEEIIELVANVNSNEATTVGICRNHLTELLTFQLKQKCIPFFNFSGLSYVDSPFFDFFFLLKEILKEPSLATITKFVRNPLFYAWLQMKQQDQADAFLGNLDAFVNAYIPSTLSDFIERNPSEDSFKEAFLLLNDFLVKLKSKHWPKALLGFFSEALENFSSLLEEQLEKFSAFLVGSLNQFNRLAPFNIFSSCEAFLSLFLEAMKEARLFLTEEGEKLELKGWLELLYDDASYLILAGFQEGDIPKALESNCILTEKVRKQLGLTTIESRLSRDMVILHSLVERLSKRGRIDIFLSKTSHEGENLLPSRLLFKVDKKELAARTALLFTTLPSKTGPKPKTKGCFQLQIPFEEPFSPESLSVSALNDYLNCPFYFYLKHKMHWQPVTLPKGEMNESVFGSLIHKVLGDFGKNTEARGWNDPDQIYSFLESQLEAEFTERFGKKRTIGFQLQQKALAERLKAFSFFQADWRNQGAEIIDVEKEFELQIEGLTIRGRIDRIDYLGDDKVMIIDYKTLSTGIKKNPFNSHLCISREGKEEQPPAEAYFFSGGKRWRWVNFQLPIYYYGVQSMGLGKNIGAAFYFLSRVKENSRLKVWEEDNSNFLEESIVAIRRIIRAIKENKFWPPNPKAVVWQYAPWDFWFEKNPEEVFAASSFAGSTKTDF</sequence>
<keyword evidence="2" id="KW-0067">ATP-binding</keyword>
<dbReference type="InterPro" id="IPR038726">
    <property type="entry name" value="PDDEXK_AddAB-type"/>
</dbReference>
<keyword evidence="2" id="KW-0378">Hydrolase</keyword>
<feature type="domain" description="PD-(D/E)XK endonuclease-like" evidence="1">
    <location>
        <begin position="630"/>
        <end position="897"/>
    </location>
</feature>
<dbReference type="SUPFAM" id="SSF52980">
    <property type="entry name" value="Restriction endonuclease-like"/>
    <property type="match status" value="1"/>
</dbReference>
<protein>
    <submittedName>
        <fullName evidence="2">Inactivated superfamily I helicase and RecB family exonuclease</fullName>
    </submittedName>
</protein>
<dbReference type="Pfam" id="PF12705">
    <property type="entry name" value="PDDEXK_1"/>
    <property type="match status" value="1"/>
</dbReference>